<dbReference type="InterPro" id="IPR041496">
    <property type="entry name" value="YitH/HolE_GNAT"/>
</dbReference>
<evidence type="ECO:0000256" key="1">
    <source>
        <dbReference type="SAM" id="MobiDB-lite"/>
    </source>
</evidence>
<feature type="domain" description="N-acetyltransferase" evidence="2">
    <location>
        <begin position="72"/>
        <end position="203"/>
    </location>
</feature>
<dbReference type="RefSeq" id="XP_005099523.1">
    <property type="nucleotide sequence ID" value="XM_005099466.3"/>
</dbReference>
<dbReference type="CDD" id="cd04301">
    <property type="entry name" value="NAT_SF"/>
    <property type="match status" value="1"/>
</dbReference>
<accession>A0ABM0JR21</accession>
<dbReference type="Pfam" id="PF18014">
    <property type="entry name" value="Acetyltransf_18"/>
    <property type="match status" value="1"/>
</dbReference>
<reference evidence="4" key="1">
    <citation type="submission" date="2025-08" db="UniProtKB">
        <authorList>
            <consortium name="RefSeq"/>
        </authorList>
    </citation>
    <scope>IDENTIFICATION</scope>
</reference>
<evidence type="ECO:0000259" key="2">
    <source>
        <dbReference type="PROSITE" id="PS51186"/>
    </source>
</evidence>
<dbReference type="GeneID" id="101858273"/>
<dbReference type="PROSITE" id="PS51186">
    <property type="entry name" value="GNAT"/>
    <property type="match status" value="1"/>
</dbReference>
<organism evidence="3 4">
    <name type="scientific">Aplysia californica</name>
    <name type="common">California sea hare</name>
    <dbReference type="NCBI Taxonomy" id="6500"/>
    <lineage>
        <taxon>Eukaryota</taxon>
        <taxon>Metazoa</taxon>
        <taxon>Spiralia</taxon>
        <taxon>Lophotrochozoa</taxon>
        <taxon>Mollusca</taxon>
        <taxon>Gastropoda</taxon>
        <taxon>Heterobranchia</taxon>
        <taxon>Euthyneura</taxon>
        <taxon>Tectipleura</taxon>
        <taxon>Aplysiida</taxon>
        <taxon>Aplysioidea</taxon>
        <taxon>Aplysiidae</taxon>
        <taxon>Aplysia</taxon>
    </lineage>
</organism>
<dbReference type="Proteomes" id="UP000694888">
    <property type="component" value="Unplaced"/>
</dbReference>
<dbReference type="InterPro" id="IPR052729">
    <property type="entry name" value="Acyl/Acetyltrans_Enzymes"/>
</dbReference>
<name>A0ABM0JR21_APLCA</name>
<dbReference type="PANTHER" id="PTHR47237:SF1">
    <property type="entry name" value="SLL0310 PROTEIN"/>
    <property type="match status" value="1"/>
</dbReference>
<proteinExistence type="predicted"/>
<dbReference type="PANTHER" id="PTHR47237">
    <property type="entry name" value="SLL0310 PROTEIN"/>
    <property type="match status" value="1"/>
</dbReference>
<gene>
    <name evidence="4" type="primary">LOC101858273</name>
</gene>
<feature type="region of interest" description="Disordered" evidence="1">
    <location>
        <begin position="1"/>
        <end position="35"/>
    </location>
</feature>
<dbReference type="InterPro" id="IPR016181">
    <property type="entry name" value="Acyl_CoA_acyltransferase"/>
</dbReference>
<keyword evidence="3" id="KW-1185">Reference proteome</keyword>
<dbReference type="Gene3D" id="3.40.630.90">
    <property type="match status" value="1"/>
</dbReference>
<evidence type="ECO:0000313" key="4">
    <source>
        <dbReference type="RefSeq" id="XP_005099523.1"/>
    </source>
</evidence>
<dbReference type="SUPFAM" id="SSF55729">
    <property type="entry name" value="Acyl-CoA N-acyltransferases (Nat)"/>
    <property type="match status" value="1"/>
</dbReference>
<evidence type="ECO:0000313" key="3">
    <source>
        <dbReference type="Proteomes" id="UP000694888"/>
    </source>
</evidence>
<dbReference type="Pfam" id="PF13673">
    <property type="entry name" value="Acetyltransf_10"/>
    <property type="match status" value="1"/>
</dbReference>
<sequence length="358" mass="39957">MNRGAPSVNRGSPSVNSPSVNRGSPSVNRGAPSENRGLGWSLPHLSSRILPSTCDHCCIRSSPVSTIKNVKYSIRSMQVEDIPKLHALLAENKWNMELDYLNCIFSTDPTGLLIVEDEQGNVIGHNGILKHGSHLASFGMNIVKDGYRELGIGKKLLQATMELMGDRNVGMNSLSNRVTFYEQFGWKVSSFTLSYNQGKVNLDFIKHPLAVGFELMSSDNVSFEELFSYDTEIHTVPRKRFLDFWINHKKAQSFVAVRSGKIVGYCVLRPADVGWKMYPLYADDKNVAHALFCKAVSLIPKGEDLIFTLPVENEEANKLAKGAGLVQYLSMPRLYNKWNVVMDLTRVYSVASTEYAIV</sequence>
<dbReference type="Gene3D" id="3.40.630.30">
    <property type="match status" value="1"/>
</dbReference>
<feature type="compositionally biased region" description="Polar residues" evidence="1">
    <location>
        <begin position="9"/>
        <end position="27"/>
    </location>
</feature>
<dbReference type="InterPro" id="IPR000182">
    <property type="entry name" value="GNAT_dom"/>
</dbReference>
<protein>
    <submittedName>
        <fullName evidence="4">Uncharacterized protein LOC101858273</fullName>
    </submittedName>
</protein>